<dbReference type="AlphaFoldDB" id="A0A9W4E5G6"/>
<dbReference type="Gene3D" id="3.30.565.10">
    <property type="entry name" value="Histidine kinase-like ATPase, C-terminal domain"/>
    <property type="match status" value="1"/>
</dbReference>
<dbReference type="InterPro" id="IPR003594">
    <property type="entry name" value="HATPase_dom"/>
</dbReference>
<dbReference type="InterPro" id="IPR050267">
    <property type="entry name" value="Anti-sigma-factor_SerPK"/>
</dbReference>
<keyword evidence="3" id="KW-0547">Nucleotide-binding</keyword>
<dbReference type="CDD" id="cd16936">
    <property type="entry name" value="HATPase_RsbW-like"/>
    <property type="match status" value="1"/>
</dbReference>
<keyword evidence="4" id="KW-1185">Reference proteome</keyword>
<dbReference type="Proteomes" id="UP001152519">
    <property type="component" value="Unassembled WGS sequence"/>
</dbReference>
<keyword evidence="1" id="KW-0418">Kinase</keyword>
<protein>
    <submittedName>
        <fullName evidence="3">ATP-binding protein</fullName>
    </submittedName>
</protein>
<dbReference type="GO" id="GO:0005524">
    <property type="term" value="F:ATP binding"/>
    <property type="evidence" value="ECO:0007669"/>
    <property type="project" value="UniProtKB-KW"/>
</dbReference>
<dbReference type="RefSeq" id="WP_251502327.1">
    <property type="nucleotide sequence ID" value="NZ_CAJSLV010000129.1"/>
</dbReference>
<dbReference type="PANTHER" id="PTHR35526:SF3">
    <property type="entry name" value="ANTI-SIGMA-F FACTOR RSBW"/>
    <property type="match status" value="1"/>
</dbReference>
<gene>
    <name evidence="3" type="ORF">SCOCK_930013</name>
</gene>
<feature type="domain" description="Histidine kinase/HSP90-like ATPase" evidence="2">
    <location>
        <begin position="17"/>
        <end position="124"/>
    </location>
</feature>
<proteinExistence type="predicted"/>
<reference evidence="3" key="1">
    <citation type="submission" date="2021-05" db="EMBL/GenBank/DDBJ databases">
        <authorList>
            <person name="Arsene-Ploetze F."/>
        </authorList>
    </citation>
    <scope>NUCLEOTIDE SEQUENCE</scope>
    <source>
        <strain evidence="3">DSM 42138</strain>
    </source>
</reference>
<keyword evidence="1" id="KW-0808">Transferase</keyword>
<comment type="caution">
    <text evidence="3">The sequence shown here is derived from an EMBL/GenBank/DDBJ whole genome shotgun (WGS) entry which is preliminary data.</text>
</comment>
<dbReference type="GO" id="GO:0004674">
    <property type="term" value="F:protein serine/threonine kinase activity"/>
    <property type="evidence" value="ECO:0007669"/>
    <property type="project" value="UniProtKB-KW"/>
</dbReference>
<evidence type="ECO:0000259" key="2">
    <source>
        <dbReference type="Pfam" id="PF13581"/>
    </source>
</evidence>
<organism evidence="3 4">
    <name type="scientific">Actinacidiphila cocklensis</name>
    <dbReference type="NCBI Taxonomy" id="887465"/>
    <lineage>
        <taxon>Bacteria</taxon>
        <taxon>Bacillati</taxon>
        <taxon>Actinomycetota</taxon>
        <taxon>Actinomycetes</taxon>
        <taxon>Kitasatosporales</taxon>
        <taxon>Streptomycetaceae</taxon>
        <taxon>Actinacidiphila</taxon>
    </lineage>
</organism>
<dbReference type="Pfam" id="PF13581">
    <property type="entry name" value="HATPase_c_2"/>
    <property type="match status" value="1"/>
</dbReference>
<dbReference type="SUPFAM" id="SSF55874">
    <property type="entry name" value="ATPase domain of HSP90 chaperone/DNA topoisomerase II/histidine kinase"/>
    <property type="match status" value="1"/>
</dbReference>
<dbReference type="InterPro" id="IPR036890">
    <property type="entry name" value="HATPase_C_sf"/>
</dbReference>
<evidence type="ECO:0000313" key="3">
    <source>
        <dbReference type="EMBL" id="CAG6399500.1"/>
    </source>
</evidence>
<name>A0A9W4E5G6_9ACTN</name>
<evidence type="ECO:0000256" key="1">
    <source>
        <dbReference type="ARBA" id="ARBA00022527"/>
    </source>
</evidence>
<keyword evidence="3" id="KW-0067">ATP-binding</keyword>
<keyword evidence="1" id="KW-0723">Serine/threonine-protein kinase</keyword>
<dbReference type="EMBL" id="CAJSLV010000129">
    <property type="protein sequence ID" value="CAG6399500.1"/>
    <property type="molecule type" value="Genomic_DNA"/>
</dbReference>
<accession>A0A9W4E5G6</accession>
<dbReference type="PANTHER" id="PTHR35526">
    <property type="entry name" value="ANTI-SIGMA-F FACTOR RSBW-RELATED"/>
    <property type="match status" value="1"/>
</dbReference>
<sequence>MDTMRVDATTIPSATAAAHARETTRAFLKALRQPAVDSETADTAVLVVSELVTNALRHGGGTYTLRLTAHPDLIEVAVDDPSPQAPRLRTPDLNGGTGGFGWPMVNHLARATSVTSHAAGGKTISALLAR</sequence>
<evidence type="ECO:0000313" key="4">
    <source>
        <dbReference type="Proteomes" id="UP001152519"/>
    </source>
</evidence>